<accession>A0A0G4HF01</accession>
<organism evidence="1">
    <name type="scientific">Chromera velia CCMP2878</name>
    <dbReference type="NCBI Taxonomy" id="1169474"/>
    <lineage>
        <taxon>Eukaryota</taxon>
        <taxon>Sar</taxon>
        <taxon>Alveolata</taxon>
        <taxon>Colpodellida</taxon>
        <taxon>Chromeraceae</taxon>
        <taxon>Chromera</taxon>
    </lineage>
</organism>
<protein>
    <submittedName>
        <fullName evidence="1">Uncharacterized protein</fullName>
    </submittedName>
</protein>
<dbReference type="VEuPathDB" id="CryptoDB:Cvel_6617"/>
<reference evidence="1" key="1">
    <citation type="submission" date="2014-11" db="EMBL/GenBank/DDBJ databases">
        <authorList>
            <person name="Otto D Thomas"/>
            <person name="Naeem Raeece"/>
        </authorList>
    </citation>
    <scope>NUCLEOTIDE SEQUENCE</scope>
</reference>
<proteinExistence type="predicted"/>
<gene>
    <name evidence="1" type="ORF">Cvel_6617</name>
</gene>
<dbReference type="AlphaFoldDB" id="A0A0G4HF01"/>
<evidence type="ECO:0000313" key="1">
    <source>
        <dbReference type="EMBL" id="CEM42661.1"/>
    </source>
</evidence>
<name>A0A0G4HF01_9ALVE</name>
<sequence>MRVDVHQGEGQEKVWLTLRRMDLLLVCPVEGCRGTFTRAMRLGILELGSADRTQEFTTSILDALDAGSRPFEAQAQAQAQAAQPPPTATDTDCRRHLERTVKEIEIVRPCCGTAIPLGGNWDGCCSVPCDVCEDTEFCGFCLKFFVRGVDRSELTHDHCAQAHGDVFKSRRELKAQHWSIRSAKQRKFLMEKCMETHQEMAEAERLVKERKALDGSVESDHSYCLDRSSPSSC</sequence>
<dbReference type="EMBL" id="CDMZ01002503">
    <property type="protein sequence ID" value="CEM42661.1"/>
    <property type="molecule type" value="Genomic_DNA"/>
</dbReference>